<sequence length="53" mass="5570">MEPKINRVLMGLGLLAGLLIGVGHSGGAMVVVITAATAVWLLRSDAERSDRPR</sequence>
<name>A0ABW1AWD1_9RHOO</name>
<evidence type="ECO:0000313" key="1">
    <source>
        <dbReference type="EMBL" id="MFC5771266.1"/>
    </source>
</evidence>
<organism evidence="1 2">
    <name type="scientific">Thauera sinica</name>
    <dbReference type="NCBI Taxonomy" id="2665146"/>
    <lineage>
        <taxon>Bacteria</taxon>
        <taxon>Pseudomonadati</taxon>
        <taxon>Pseudomonadota</taxon>
        <taxon>Betaproteobacteria</taxon>
        <taxon>Rhodocyclales</taxon>
        <taxon>Zoogloeaceae</taxon>
        <taxon>Thauera</taxon>
    </lineage>
</organism>
<evidence type="ECO:0000313" key="2">
    <source>
        <dbReference type="Proteomes" id="UP001595974"/>
    </source>
</evidence>
<comment type="caution">
    <text evidence="1">The sequence shown here is derived from an EMBL/GenBank/DDBJ whole genome shotgun (WGS) entry which is preliminary data.</text>
</comment>
<reference evidence="2" key="1">
    <citation type="journal article" date="2019" name="Int. J. Syst. Evol. Microbiol.">
        <title>The Global Catalogue of Microorganisms (GCM) 10K type strain sequencing project: providing services to taxonomists for standard genome sequencing and annotation.</title>
        <authorList>
            <consortium name="The Broad Institute Genomics Platform"/>
            <consortium name="The Broad Institute Genome Sequencing Center for Infectious Disease"/>
            <person name="Wu L."/>
            <person name="Ma J."/>
        </authorList>
    </citation>
    <scope>NUCLEOTIDE SEQUENCE [LARGE SCALE GENOMIC DNA]</scope>
    <source>
        <strain evidence="2">SHR3</strain>
    </source>
</reference>
<dbReference type="EMBL" id="JBHSOG010000094">
    <property type="protein sequence ID" value="MFC5771266.1"/>
    <property type="molecule type" value="Genomic_DNA"/>
</dbReference>
<dbReference type="RefSeq" id="WP_198363102.1">
    <property type="nucleotide sequence ID" value="NZ_JBHSOG010000094.1"/>
</dbReference>
<proteinExistence type="predicted"/>
<gene>
    <name evidence="1" type="ORF">ACFPTN_17940</name>
</gene>
<dbReference type="Proteomes" id="UP001595974">
    <property type="component" value="Unassembled WGS sequence"/>
</dbReference>
<keyword evidence="2" id="KW-1185">Reference proteome</keyword>
<accession>A0ABW1AWD1</accession>
<protein>
    <submittedName>
        <fullName evidence="1">Uncharacterized protein</fullName>
    </submittedName>
</protein>